<keyword evidence="3" id="KW-0677">Repeat</keyword>
<dbReference type="InterPro" id="IPR057563">
    <property type="entry name" value="Sema5A/B-like_TSP-1"/>
</dbReference>
<dbReference type="InterPro" id="IPR000884">
    <property type="entry name" value="TSP1_rpt"/>
</dbReference>
<dbReference type="PROSITE" id="PS50092">
    <property type="entry name" value="TSP1"/>
    <property type="match status" value="4"/>
</dbReference>
<dbReference type="SMART" id="SM00630">
    <property type="entry name" value="Sema"/>
    <property type="match status" value="1"/>
</dbReference>
<feature type="chain" id="PRO_5043377570" evidence="9">
    <location>
        <begin position="23"/>
        <end position="1339"/>
    </location>
</feature>
<comment type="caution">
    <text evidence="10">The sequence shown here is derived from an EMBL/GenBank/DDBJ whole genome shotgun (WGS) entry which is preliminary data.</text>
</comment>
<dbReference type="OrthoDB" id="9988752at2759"/>
<keyword evidence="4" id="KW-0524">Neurogenesis</keyword>
<dbReference type="GO" id="GO:0007411">
    <property type="term" value="P:axon guidance"/>
    <property type="evidence" value="ECO:0007669"/>
    <property type="project" value="TreeGrafter"/>
</dbReference>
<comment type="subcellular location">
    <subcellularLocation>
        <location evidence="1">Membrane</location>
        <topology evidence="1">Single-pass membrane protein</topology>
    </subcellularLocation>
</comment>
<evidence type="ECO:0000256" key="8">
    <source>
        <dbReference type="SAM" id="Phobius"/>
    </source>
</evidence>
<proteinExistence type="predicted"/>
<sequence length="1339" mass="149220">MLQRFIATTAVLLGFYCQNAVSQLDRSVPSYRIAHIDDLVSNPTTGKKHKRFGITEDGSEFTQFAVHFERDSIFLGSNNSVLRLSIDEFHKVDQVIWSLPQKYGEPCSSINGSKIGCHFSSVSLLVPVDDVFFTTNSKAFRSGLYACLTDDSSSECTLRQAADLRGPPKTHWKDLAHRPVTDYSQVVGVATSNRYLYVATRFGNSSVSKNVIMRIAAETETVLKASGPKIIETPVGSNWIMQDERTAFIGAFEFHNAVYFIFRETAHEALESCQSQVTVSRIGRVCLSDNGGPRKKLESFTKATLVCPSENNAEGESTAFIFNEVQSIQIDQGTKTLFAAFTTSSSIPPGSVVCAYRLTDIEDAFKGPLHMANGQATKFESSGDCTRPNMNVFSAHRLMYRVIKPRQGYAILKKDGVRWSRLVIDWTPNTPKTDNNLVLFTMDTKGILSKWHVFKGESCLIEQIHFQLRSKPMDALQVVGMTILPANKNSKTSPNSGAIIVVTKSDVFRLPASRCGLLGHLREICETIQDPYCGWNMQTERCEELTTRTEHTKHVIRFDICAPDLKKETKFSIDGQWGAWSAWSACTMSGPTEEKEGWTSEHRSSQQAQAVARSLEVHGCQCRYRLCSAPYPFGQQGKKCMDGPAAQTTNCSISGGWTAWSSWSGCEPACRPAATSSRQEDILVPARTRQRWCLNPAPLGPHGEQCIGAGKESQPCIGPLPMCPDQILPTPSWSQWSEWSDCSTSCNGGRRIRWRQCNREEMESAPPKLDKSTYKKIIRASLDKTLCLGEAFEEQECNTKPCPVNKVTSAWTTWYVAEGDKATGTLERCYRVECVANVPEVDKLHATMQVQNGECEVDANGVLICQEPTTGSIKGTLDSESWLEANLENRWSVWTVCSRPCGGGTRFRWRPRKTKGMTVTKGKQSQNPEVDKQEEACNTHSCPGHWSCWTHWSACTEPPCSENRGEQRRYRSCLIPSSLTLPFGESPDINQCSGGEEHSVQSRPCEVTVEDVQCRNTAVNVMLKSKRMMPLDGNTSDSTSAYPRKGDATPWAAWSDCFRPSGLDYDVRLRAREDCLDCEVVQAKRCDSDQFVPVAEILAADNAIHSAGQKSAQPAKNYTLTHAIVVAVFGALFGVTVVLVPYLIYTMTERKQREQRDRADRSQLWQKLVKDKYHSDRSLPYIWVGETDEDDKRNRKQFNKKRIPSHSETVTKTLSKWNPVESGGMSDTLQNQAALSRRPFPHPSLTRIQALHNDHRTRPPIEIPSQEEHRRDTGPNNGPDGISLFPNYESASPRVQTGTSNGTKPYGGSSRSLQSQVLSKNQIDGKPDPAIIYASAPCH</sequence>
<dbReference type="InterPro" id="IPR027231">
    <property type="entry name" value="Semaphorin"/>
</dbReference>
<dbReference type="InParanoid" id="A0A419Q263"/>
<keyword evidence="5 8" id="KW-1133">Transmembrane helix</keyword>
<feature type="compositionally biased region" description="Polar residues" evidence="7">
    <location>
        <begin position="1206"/>
        <end position="1216"/>
    </location>
</feature>
<dbReference type="Gene3D" id="2.20.100.10">
    <property type="entry name" value="Thrombospondin type-1 (TSP1) repeat"/>
    <property type="match status" value="3"/>
</dbReference>
<reference evidence="10 11" key="1">
    <citation type="journal article" date="2018" name="Biotechnol. Adv.">
        <title>Improved genomic resources and new bioinformatic workflow for the carcinogenic parasite Clonorchis sinensis: Biotechnological implications.</title>
        <authorList>
            <person name="Wang D."/>
            <person name="Korhonen P.K."/>
            <person name="Gasser R.B."/>
            <person name="Young N.D."/>
        </authorList>
    </citation>
    <scope>NUCLEOTIDE SEQUENCE [LARGE SCALE GENOMIC DNA]</scope>
    <source>
        <strain evidence="10">Cs-k2</strain>
    </source>
</reference>
<accession>A0A419Q263</accession>
<evidence type="ECO:0000256" key="1">
    <source>
        <dbReference type="ARBA" id="ARBA00004167"/>
    </source>
</evidence>
<dbReference type="EMBL" id="NIRI02000042">
    <property type="protein sequence ID" value="KAG5447318.1"/>
    <property type="molecule type" value="Genomic_DNA"/>
</dbReference>
<dbReference type="SUPFAM" id="SSF103575">
    <property type="entry name" value="Plexin repeat"/>
    <property type="match status" value="1"/>
</dbReference>
<dbReference type="GO" id="GO:0030215">
    <property type="term" value="F:semaphorin receptor binding"/>
    <property type="evidence" value="ECO:0007669"/>
    <property type="project" value="InterPro"/>
</dbReference>
<keyword evidence="8" id="KW-0472">Membrane</keyword>
<dbReference type="Gene3D" id="2.130.10.10">
    <property type="entry name" value="YVTN repeat-like/Quinoprotein amine dehydrogenase"/>
    <property type="match status" value="1"/>
</dbReference>
<dbReference type="PANTHER" id="PTHR11036:SF79">
    <property type="entry name" value="SEMAPHORIN 5C, ISOFORM A"/>
    <property type="match status" value="1"/>
</dbReference>
<dbReference type="Pfam" id="PF00090">
    <property type="entry name" value="TSP_1"/>
    <property type="match status" value="2"/>
</dbReference>
<dbReference type="GO" id="GO:0030335">
    <property type="term" value="P:positive regulation of cell migration"/>
    <property type="evidence" value="ECO:0007669"/>
    <property type="project" value="TreeGrafter"/>
</dbReference>
<dbReference type="InterPro" id="IPR015943">
    <property type="entry name" value="WD40/YVTN_repeat-like_dom_sf"/>
</dbReference>
<keyword evidence="9" id="KW-0732">Signal</keyword>
<feature type="region of interest" description="Disordered" evidence="7">
    <location>
        <begin position="1250"/>
        <end position="1339"/>
    </location>
</feature>
<feature type="transmembrane region" description="Helical" evidence="8">
    <location>
        <begin position="1120"/>
        <end position="1145"/>
    </location>
</feature>
<dbReference type="Proteomes" id="UP000286415">
    <property type="component" value="Unassembled WGS sequence"/>
</dbReference>
<dbReference type="Pfam" id="PF23260">
    <property type="entry name" value="TSP1_2"/>
    <property type="match status" value="1"/>
</dbReference>
<dbReference type="Pfam" id="PF01403">
    <property type="entry name" value="Sema"/>
    <property type="match status" value="1"/>
</dbReference>
<dbReference type="InterPro" id="IPR036352">
    <property type="entry name" value="Semap_dom_sf"/>
</dbReference>
<dbReference type="PROSITE" id="PS51004">
    <property type="entry name" value="SEMA"/>
    <property type="match status" value="1"/>
</dbReference>
<keyword evidence="11" id="KW-1185">Reference proteome</keyword>
<protein>
    <submittedName>
        <fullName evidence="10">Semaphorin-5A</fullName>
    </submittedName>
</protein>
<feature type="compositionally biased region" description="Basic residues" evidence="7">
    <location>
        <begin position="1194"/>
        <end position="1204"/>
    </location>
</feature>
<comment type="caution">
    <text evidence="6">Lacks conserved residue(s) required for the propagation of feature annotation.</text>
</comment>
<evidence type="ECO:0000313" key="10">
    <source>
        <dbReference type="EMBL" id="KAG5447318.1"/>
    </source>
</evidence>
<evidence type="ECO:0000313" key="11">
    <source>
        <dbReference type="Proteomes" id="UP000286415"/>
    </source>
</evidence>
<dbReference type="SUPFAM" id="SSF82895">
    <property type="entry name" value="TSP-1 type 1 repeat"/>
    <property type="match status" value="2"/>
</dbReference>
<organism evidence="10 11">
    <name type="scientific">Clonorchis sinensis</name>
    <name type="common">Chinese liver fluke</name>
    <dbReference type="NCBI Taxonomy" id="79923"/>
    <lineage>
        <taxon>Eukaryota</taxon>
        <taxon>Metazoa</taxon>
        <taxon>Spiralia</taxon>
        <taxon>Lophotrochozoa</taxon>
        <taxon>Platyhelminthes</taxon>
        <taxon>Trematoda</taxon>
        <taxon>Digenea</taxon>
        <taxon>Opisthorchiida</taxon>
        <taxon>Opisthorchiata</taxon>
        <taxon>Opisthorchiidae</taxon>
        <taxon>Clonorchis</taxon>
    </lineage>
</organism>
<dbReference type="Gene3D" id="3.30.1680.10">
    <property type="entry name" value="ligand-binding face of the semaphorins, domain 2"/>
    <property type="match status" value="1"/>
</dbReference>
<gene>
    <name evidence="10" type="ORF">CSKR_109851</name>
</gene>
<name>A0A419Q263_CLOSI</name>
<evidence type="ECO:0000256" key="6">
    <source>
        <dbReference type="PROSITE-ProRule" id="PRU00352"/>
    </source>
</evidence>
<dbReference type="InterPro" id="IPR036383">
    <property type="entry name" value="TSP1_rpt_sf"/>
</dbReference>
<feature type="compositionally biased region" description="Polar residues" evidence="7">
    <location>
        <begin position="1289"/>
        <end position="1322"/>
    </location>
</feature>
<keyword evidence="2 8" id="KW-0812">Transmembrane</keyword>
<feature type="region of interest" description="Disordered" evidence="7">
    <location>
        <begin position="1190"/>
        <end position="1226"/>
    </location>
</feature>
<dbReference type="GO" id="GO:0005886">
    <property type="term" value="C:plasma membrane"/>
    <property type="evidence" value="ECO:0007669"/>
    <property type="project" value="TreeGrafter"/>
</dbReference>
<evidence type="ECO:0000256" key="2">
    <source>
        <dbReference type="ARBA" id="ARBA00022692"/>
    </source>
</evidence>
<evidence type="ECO:0000256" key="7">
    <source>
        <dbReference type="SAM" id="MobiDB-lite"/>
    </source>
</evidence>
<evidence type="ECO:0000256" key="5">
    <source>
        <dbReference type="ARBA" id="ARBA00022989"/>
    </source>
</evidence>
<evidence type="ECO:0000256" key="4">
    <source>
        <dbReference type="ARBA" id="ARBA00022902"/>
    </source>
</evidence>
<dbReference type="GO" id="GO:0071526">
    <property type="term" value="P:semaphorin-plexin signaling pathway"/>
    <property type="evidence" value="ECO:0007669"/>
    <property type="project" value="TreeGrafter"/>
</dbReference>
<dbReference type="SUPFAM" id="SSF101912">
    <property type="entry name" value="Sema domain"/>
    <property type="match status" value="1"/>
</dbReference>
<evidence type="ECO:0000256" key="3">
    <source>
        <dbReference type="ARBA" id="ARBA00022737"/>
    </source>
</evidence>
<dbReference type="PANTHER" id="PTHR11036">
    <property type="entry name" value="SEMAPHORIN"/>
    <property type="match status" value="1"/>
</dbReference>
<dbReference type="STRING" id="79923.A0A419Q263"/>
<evidence type="ECO:0000256" key="9">
    <source>
        <dbReference type="SAM" id="SignalP"/>
    </source>
</evidence>
<dbReference type="SMART" id="SM00209">
    <property type="entry name" value="TSP1"/>
    <property type="match status" value="4"/>
</dbReference>
<reference evidence="10 11" key="2">
    <citation type="journal article" date="2021" name="Genomics">
        <title>High-quality reference genome for Clonorchis sinensis.</title>
        <authorList>
            <person name="Young N.D."/>
            <person name="Stroehlein A.J."/>
            <person name="Kinkar L."/>
            <person name="Wang T."/>
            <person name="Sohn W.M."/>
            <person name="Chang B.C.H."/>
            <person name="Kaur P."/>
            <person name="Weisz D."/>
            <person name="Dudchenko O."/>
            <person name="Aiden E.L."/>
            <person name="Korhonen P.K."/>
            <person name="Gasser R.B."/>
        </authorList>
    </citation>
    <scope>NUCLEOTIDE SEQUENCE [LARGE SCALE GENOMIC DNA]</scope>
    <source>
        <strain evidence="10">Cs-k2</strain>
    </source>
</reference>
<feature type="signal peptide" evidence="9">
    <location>
        <begin position="1"/>
        <end position="22"/>
    </location>
</feature>
<dbReference type="FunCoup" id="A0A419Q263">
    <property type="interactions" value="114"/>
</dbReference>
<dbReference type="InterPro" id="IPR001627">
    <property type="entry name" value="Semap_dom"/>
</dbReference>
<dbReference type="GO" id="GO:0045499">
    <property type="term" value="F:chemorepellent activity"/>
    <property type="evidence" value="ECO:0007669"/>
    <property type="project" value="TreeGrafter"/>
</dbReference>